<protein>
    <submittedName>
        <fullName evidence="2">DNA-binding protein</fullName>
    </submittedName>
</protein>
<sequence length="68" mass="7795">MGGIKIENQNSATKETYSINEIAQILDISNKTAYSLVHENLFRHVRIGKIIRISKKSFDQWLNNFADA</sequence>
<proteinExistence type="predicted"/>
<dbReference type="NCBIfam" id="TIGR01764">
    <property type="entry name" value="excise"/>
    <property type="match status" value="1"/>
</dbReference>
<dbReference type="GO" id="GO:0003677">
    <property type="term" value="F:DNA binding"/>
    <property type="evidence" value="ECO:0007669"/>
    <property type="project" value="UniProtKB-KW"/>
</dbReference>
<name>A0A437USP4_ENTAV</name>
<keyword evidence="2" id="KW-0238">DNA-binding</keyword>
<feature type="domain" description="Helix-turn-helix" evidence="1">
    <location>
        <begin position="17"/>
        <end position="64"/>
    </location>
</feature>
<dbReference type="EMBL" id="RYZS01000001">
    <property type="protein sequence ID" value="RVU96540.1"/>
    <property type="molecule type" value="Genomic_DNA"/>
</dbReference>
<accession>A0A437USP4</accession>
<evidence type="ECO:0000259" key="1">
    <source>
        <dbReference type="Pfam" id="PF12728"/>
    </source>
</evidence>
<evidence type="ECO:0000313" key="3">
    <source>
        <dbReference type="Proteomes" id="UP000288388"/>
    </source>
</evidence>
<comment type="caution">
    <text evidence="2">The sequence shown here is derived from an EMBL/GenBank/DDBJ whole genome shotgun (WGS) entry which is preliminary data.</text>
</comment>
<evidence type="ECO:0000313" key="2">
    <source>
        <dbReference type="EMBL" id="RVU96540.1"/>
    </source>
</evidence>
<reference evidence="2 3" key="1">
    <citation type="submission" date="2018-12" db="EMBL/GenBank/DDBJ databases">
        <title>A novel vanA-carrying plasmid in a clinical isolate of Enterococcus avium.</title>
        <authorList>
            <person name="Bernasconi O.J."/>
            <person name="Luzzaro F."/>
            <person name="Endimiani A."/>
        </authorList>
    </citation>
    <scope>NUCLEOTIDE SEQUENCE [LARGE SCALE GENOMIC DNA]</scope>
    <source>
        <strain evidence="2 3">LC0559/18</strain>
    </source>
</reference>
<dbReference type="InterPro" id="IPR041657">
    <property type="entry name" value="HTH_17"/>
</dbReference>
<organism evidence="2 3">
    <name type="scientific">Enterococcus avium</name>
    <name type="common">Streptococcus avium</name>
    <dbReference type="NCBI Taxonomy" id="33945"/>
    <lineage>
        <taxon>Bacteria</taxon>
        <taxon>Bacillati</taxon>
        <taxon>Bacillota</taxon>
        <taxon>Bacilli</taxon>
        <taxon>Lactobacillales</taxon>
        <taxon>Enterococcaceae</taxon>
        <taxon>Enterococcus</taxon>
    </lineage>
</organism>
<dbReference type="AlphaFoldDB" id="A0A437USP4"/>
<dbReference type="Proteomes" id="UP000288388">
    <property type="component" value="Unassembled WGS sequence"/>
</dbReference>
<dbReference type="Pfam" id="PF12728">
    <property type="entry name" value="HTH_17"/>
    <property type="match status" value="1"/>
</dbReference>
<dbReference type="InterPro" id="IPR010093">
    <property type="entry name" value="SinI_DNA-bd"/>
</dbReference>
<gene>
    <name evidence="2" type="ORF">EK398_06460</name>
</gene>